<feature type="chain" id="PRO_5002319562" evidence="3">
    <location>
        <begin position="29"/>
        <end position="387"/>
    </location>
</feature>
<gene>
    <name evidence="8" type="ORF">OO17_11450</name>
</gene>
<dbReference type="InterPro" id="IPR006143">
    <property type="entry name" value="RND_pump_MFP"/>
</dbReference>
<dbReference type="PANTHER" id="PTHR30158">
    <property type="entry name" value="ACRA/E-RELATED COMPONENT OF DRUG EFFLUX TRANSPORTER"/>
    <property type="match status" value="1"/>
</dbReference>
<dbReference type="Gene3D" id="2.40.420.20">
    <property type="match status" value="1"/>
</dbReference>
<reference evidence="8 9" key="1">
    <citation type="submission" date="2014-11" db="EMBL/GenBank/DDBJ databases">
        <title>Genomics and ecophysiology of heterotrophic nitrogen fixing bacteria isolated from estuarine surface water.</title>
        <authorList>
            <person name="Bentzon-Tilia M."/>
            <person name="Severin I."/>
            <person name="Hansen L.H."/>
            <person name="Riemann L."/>
        </authorList>
    </citation>
    <scope>NUCLEOTIDE SEQUENCE [LARGE SCALE GENOMIC DNA]</scope>
    <source>
        <strain evidence="8 9">BAL398</strain>
    </source>
</reference>
<dbReference type="FunFam" id="2.40.420.20:FF:000001">
    <property type="entry name" value="Efflux RND transporter periplasmic adaptor subunit"/>
    <property type="match status" value="1"/>
</dbReference>
<dbReference type="EMBL" id="JXXE01000224">
    <property type="protein sequence ID" value="KIZ43349.1"/>
    <property type="molecule type" value="Genomic_DNA"/>
</dbReference>
<comment type="caution">
    <text evidence="8">The sequence shown here is derived from an EMBL/GenBank/DDBJ whole genome shotgun (WGS) entry which is preliminary data.</text>
</comment>
<dbReference type="Gene3D" id="2.40.50.100">
    <property type="match status" value="1"/>
</dbReference>
<evidence type="ECO:0000259" key="7">
    <source>
        <dbReference type="Pfam" id="PF25967"/>
    </source>
</evidence>
<dbReference type="GO" id="GO:0005886">
    <property type="term" value="C:plasma membrane"/>
    <property type="evidence" value="ECO:0007669"/>
    <property type="project" value="TreeGrafter"/>
</dbReference>
<organism evidence="8 9">
    <name type="scientific">Rhodopseudomonas palustris</name>
    <dbReference type="NCBI Taxonomy" id="1076"/>
    <lineage>
        <taxon>Bacteria</taxon>
        <taxon>Pseudomonadati</taxon>
        <taxon>Pseudomonadota</taxon>
        <taxon>Alphaproteobacteria</taxon>
        <taxon>Hyphomicrobiales</taxon>
        <taxon>Nitrobacteraceae</taxon>
        <taxon>Rhodopseudomonas</taxon>
    </lineage>
</organism>
<evidence type="ECO:0000313" key="9">
    <source>
        <dbReference type="Proteomes" id="UP000032515"/>
    </source>
</evidence>
<dbReference type="SUPFAM" id="SSF111369">
    <property type="entry name" value="HlyD-like secretion proteins"/>
    <property type="match status" value="1"/>
</dbReference>
<evidence type="ECO:0000256" key="3">
    <source>
        <dbReference type="SAM" id="SignalP"/>
    </source>
</evidence>
<comment type="similarity">
    <text evidence="2">Belongs to the membrane fusion protein (MFP) (TC 8.A.1) family.</text>
</comment>
<sequence length="387" mass="40764">MFYRFGAVRILLAVVAALGLAGCGQKQADGASAQAAAPPARVTVLSVKPETVILVDELPGRVAAFRTAEIRPQVGGILEKRLFEQGAEVKAGQAMFQINSDVFKAEVASAAAVLERVEAGLVRAQGKFDRAKQLVPTNAISREAFDGTVADLAQAKANVAEARATLQRKNLDLAFATVRAPIAGRTGQALASEGALASVASTSPLAIIQQIDRVYVDVRQPATQIDVIREAARSGQLDDASKVPVAILAASGKAYPVTGRALFSDISVDPGTGNVTVRVEVQNPDRLLLPGMYVRARMPRGVKHNALLVPQEAVLRDPAGTPQLVIVDDHKRASRRVVGLGEIVERRYIVTAGLKAGETVVVKGQDRVKTDAVVETVPFAAPAPATD</sequence>
<dbReference type="GO" id="GO:0022857">
    <property type="term" value="F:transmembrane transporter activity"/>
    <property type="evidence" value="ECO:0007669"/>
    <property type="project" value="InterPro"/>
</dbReference>
<dbReference type="GO" id="GO:0030313">
    <property type="term" value="C:cell envelope"/>
    <property type="evidence" value="ECO:0007669"/>
    <property type="project" value="UniProtKB-SubCell"/>
</dbReference>
<dbReference type="Gene3D" id="1.10.287.470">
    <property type="entry name" value="Helix hairpin bin"/>
    <property type="match status" value="1"/>
</dbReference>
<evidence type="ECO:0000259" key="5">
    <source>
        <dbReference type="Pfam" id="PF25917"/>
    </source>
</evidence>
<evidence type="ECO:0000313" key="8">
    <source>
        <dbReference type="EMBL" id="KIZ43349.1"/>
    </source>
</evidence>
<feature type="domain" description="Multidrug resistance protein MdtA-like C-terminal permuted SH3" evidence="7">
    <location>
        <begin position="305"/>
        <end position="367"/>
    </location>
</feature>
<dbReference type="PATRIC" id="fig|1076.23.peg.2288"/>
<dbReference type="Proteomes" id="UP000032515">
    <property type="component" value="Unassembled WGS sequence"/>
</dbReference>
<dbReference type="InterPro" id="IPR058624">
    <property type="entry name" value="MdtA-like_HH"/>
</dbReference>
<dbReference type="Gene3D" id="2.40.30.170">
    <property type="match status" value="1"/>
</dbReference>
<dbReference type="Pfam" id="PF25876">
    <property type="entry name" value="HH_MFP_RND"/>
    <property type="match status" value="1"/>
</dbReference>
<dbReference type="InterPro" id="IPR058625">
    <property type="entry name" value="MdtA-like_BSH"/>
</dbReference>
<dbReference type="Pfam" id="PF25917">
    <property type="entry name" value="BSH_RND"/>
    <property type="match status" value="1"/>
</dbReference>
<dbReference type="Pfam" id="PF25967">
    <property type="entry name" value="RND-MFP_C"/>
    <property type="match status" value="1"/>
</dbReference>
<feature type="signal peptide" evidence="3">
    <location>
        <begin position="1"/>
        <end position="28"/>
    </location>
</feature>
<feature type="domain" description="Multidrug resistance protein MdtA-like barrel-sandwich hybrid" evidence="5">
    <location>
        <begin position="66"/>
        <end position="209"/>
    </location>
</feature>
<keyword evidence="3" id="KW-0732">Signal</keyword>
<accession>A0A0D7ERA2</accession>
<comment type="subcellular location">
    <subcellularLocation>
        <location evidence="1">Cell envelope</location>
    </subcellularLocation>
</comment>
<dbReference type="NCBIfam" id="TIGR01730">
    <property type="entry name" value="RND_mfp"/>
    <property type="match status" value="1"/>
</dbReference>
<dbReference type="OrthoDB" id="9800613at2"/>
<evidence type="ECO:0000256" key="2">
    <source>
        <dbReference type="ARBA" id="ARBA00009477"/>
    </source>
</evidence>
<dbReference type="InterPro" id="IPR058627">
    <property type="entry name" value="MdtA-like_C"/>
</dbReference>
<dbReference type="PANTHER" id="PTHR30158:SF3">
    <property type="entry name" value="MULTIDRUG EFFLUX PUMP SUBUNIT ACRA-RELATED"/>
    <property type="match status" value="1"/>
</dbReference>
<dbReference type="PROSITE" id="PS51257">
    <property type="entry name" value="PROKAR_LIPOPROTEIN"/>
    <property type="match status" value="1"/>
</dbReference>
<protein>
    <submittedName>
        <fullName evidence="8">RND transporter</fullName>
    </submittedName>
</protein>
<name>A0A0D7ERA2_RHOPL</name>
<dbReference type="RefSeq" id="WP_044410321.1">
    <property type="nucleotide sequence ID" value="NZ_JXXE01000224.1"/>
</dbReference>
<dbReference type="InterPro" id="IPR058626">
    <property type="entry name" value="MdtA-like_b-barrel"/>
</dbReference>
<feature type="domain" description="Multidrug resistance protein MdtA-like beta-barrel" evidence="6">
    <location>
        <begin position="214"/>
        <end position="299"/>
    </location>
</feature>
<evidence type="ECO:0000259" key="6">
    <source>
        <dbReference type="Pfam" id="PF25944"/>
    </source>
</evidence>
<evidence type="ECO:0000259" key="4">
    <source>
        <dbReference type="Pfam" id="PF25876"/>
    </source>
</evidence>
<dbReference type="Pfam" id="PF25944">
    <property type="entry name" value="Beta-barrel_RND"/>
    <property type="match status" value="1"/>
</dbReference>
<feature type="domain" description="Multidrug resistance protein MdtA-like alpha-helical hairpin" evidence="4">
    <location>
        <begin position="107"/>
        <end position="175"/>
    </location>
</feature>
<evidence type="ECO:0000256" key="1">
    <source>
        <dbReference type="ARBA" id="ARBA00004196"/>
    </source>
</evidence>
<dbReference type="AlphaFoldDB" id="A0A0D7ERA2"/>
<dbReference type="GO" id="GO:0046677">
    <property type="term" value="P:response to antibiotic"/>
    <property type="evidence" value="ECO:0007669"/>
    <property type="project" value="TreeGrafter"/>
</dbReference>
<proteinExistence type="inferred from homology"/>